<protein>
    <submittedName>
        <fullName evidence="2">Uncharacterized protein</fullName>
    </submittedName>
</protein>
<sequence length="94" mass="10045">MKILHHFLVIAAVIFLVSNRLEDVSGRILNKNDLMLQAVQKAKGVPTPPSGHNGCTHIPGRRSPPCIGQRAFAGHVTAPSGLQPVPVVPFHVAD</sequence>
<dbReference type="PANTHER" id="PTHR33592">
    <property type="entry name" value="TRANSMEMBRANE PROTEIN"/>
    <property type="match status" value="1"/>
</dbReference>
<proteinExistence type="predicted"/>
<evidence type="ECO:0000313" key="2">
    <source>
        <dbReference type="EMBL" id="KAE8686362.1"/>
    </source>
</evidence>
<evidence type="ECO:0000313" key="3">
    <source>
        <dbReference type="Proteomes" id="UP000436088"/>
    </source>
</evidence>
<organism evidence="2 3">
    <name type="scientific">Hibiscus syriacus</name>
    <name type="common">Rose of Sharon</name>
    <dbReference type="NCBI Taxonomy" id="106335"/>
    <lineage>
        <taxon>Eukaryota</taxon>
        <taxon>Viridiplantae</taxon>
        <taxon>Streptophyta</taxon>
        <taxon>Embryophyta</taxon>
        <taxon>Tracheophyta</taxon>
        <taxon>Spermatophyta</taxon>
        <taxon>Magnoliopsida</taxon>
        <taxon>eudicotyledons</taxon>
        <taxon>Gunneridae</taxon>
        <taxon>Pentapetalae</taxon>
        <taxon>rosids</taxon>
        <taxon>malvids</taxon>
        <taxon>Malvales</taxon>
        <taxon>Malvaceae</taxon>
        <taxon>Malvoideae</taxon>
        <taxon>Hibiscus</taxon>
    </lineage>
</organism>
<name>A0A6A2Z5J2_HIBSY</name>
<dbReference type="Proteomes" id="UP000436088">
    <property type="component" value="Unassembled WGS sequence"/>
</dbReference>
<feature type="chain" id="PRO_5025528186" evidence="1">
    <location>
        <begin position="27"/>
        <end position="94"/>
    </location>
</feature>
<reference evidence="2" key="1">
    <citation type="submission" date="2019-09" db="EMBL/GenBank/DDBJ databases">
        <title>Draft genome information of white flower Hibiscus syriacus.</title>
        <authorList>
            <person name="Kim Y.-M."/>
        </authorList>
    </citation>
    <scope>NUCLEOTIDE SEQUENCE [LARGE SCALE GENOMIC DNA]</scope>
    <source>
        <strain evidence="2">YM2019G1</strain>
    </source>
</reference>
<dbReference type="EMBL" id="VEPZ02001219">
    <property type="protein sequence ID" value="KAE8686362.1"/>
    <property type="molecule type" value="Genomic_DNA"/>
</dbReference>
<gene>
    <name evidence="2" type="ORF">F3Y22_tig00111069pilonHSYRG00132</name>
</gene>
<keyword evidence="3" id="KW-1185">Reference proteome</keyword>
<dbReference type="AlphaFoldDB" id="A0A6A2Z5J2"/>
<feature type="signal peptide" evidence="1">
    <location>
        <begin position="1"/>
        <end position="26"/>
    </location>
</feature>
<comment type="caution">
    <text evidence="2">The sequence shown here is derived from an EMBL/GenBank/DDBJ whole genome shotgun (WGS) entry which is preliminary data.</text>
</comment>
<keyword evidence="1" id="KW-0732">Signal</keyword>
<evidence type="ECO:0000256" key="1">
    <source>
        <dbReference type="SAM" id="SignalP"/>
    </source>
</evidence>
<dbReference type="PANTHER" id="PTHR33592:SF10">
    <property type="entry name" value="TRANSMEMBRANE PROTEIN"/>
    <property type="match status" value="1"/>
</dbReference>
<accession>A0A6A2Z5J2</accession>